<reference evidence="2" key="1">
    <citation type="submission" date="2018-05" db="EMBL/GenBank/DDBJ databases">
        <authorList>
            <person name="Lanie J.A."/>
            <person name="Ng W.-L."/>
            <person name="Kazmierczak K.M."/>
            <person name="Andrzejewski T.M."/>
            <person name="Davidsen T.M."/>
            <person name="Wayne K.J."/>
            <person name="Tettelin H."/>
            <person name="Glass J.I."/>
            <person name="Rusch D."/>
            <person name="Podicherti R."/>
            <person name="Tsui H.-C.T."/>
            <person name="Winkler M.E."/>
        </authorList>
    </citation>
    <scope>NUCLEOTIDE SEQUENCE</scope>
</reference>
<feature type="region of interest" description="Disordered" evidence="1">
    <location>
        <begin position="1"/>
        <end position="31"/>
    </location>
</feature>
<accession>A0A383CT44</accession>
<evidence type="ECO:0000256" key="1">
    <source>
        <dbReference type="SAM" id="MobiDB-lite"/>
    </source>
</evidence>
<dbReference type="EMBL" id="UINC01211576">
    <property type="protein sequence ID" value="SVE35527.1"/>
    <property type="molecule type" value="Genomic_DNA"/>
</dbReference>
<name>A0A383CT44_9ZZZZ</name>
<feature type="non-terminal residue" evidence="2">
    <location>
        <position position="1"/>
    </location>
</feature>
<evidence type="ECO:0000313" key="2">
    <source>
        <dbReference type="EMBL" id="SVE35527.1"/>
    </source>
</evidence>
<protein>
    <submittedName>
        <fullName evidence="2">Uncharacterized protein</fullName>
    </submittedName>
</protein>
<gene>
    <name evidence="2" type="ORF">METZ01_LOCUS488381</name>
</gene>
<dbReference type="AlphaFoldDB" id="A0A383CT44"/>
<feature type="compositionally biased region" description="Basic and acidic residues" evidence="1">
    <location>
        <begin position="1"/>
        <end position="27"/>
    </location>
</feature>
<sequence>EYRLFVRIPETAERPPPRMHMRSEREGGVPSDVMDQMEAVAFTMAEVETSSEEITAWDEGE</sequence>
<proteinExistence type="predicted"/>
<organism evidence="2">
    <name type="scientific">marine metagenome</name>
    <dbReference type="NCBI Taxonomy" id="408172"/>
    <lineage>
        <taxon>unclassified sequences</taxon>
        <taxon>metagenomes</taxon>
        <taxon>ecological metagenomes</taxon>
    </lineage>
</organism>